<reference evidence="5 6" key="1">
    <citation type="submission" date="2019-01" db="EMBL/GenBank/DDBJ databases">
        <title>Nuclear Genome Assembly of the Microalgal Biofuel strain Nannochloropsis salina CCMP1776.</title>
        <authorList>
            <person name="Hovde B."/>
        </authorList>
    </citation>
    <scope>NUCLEOTIDE SEQUENCE [LARGE SCALE GENOMIC DNA]</scope>
    <source>
        <strain evidence="5 6">CCMP1776</strain>
    </source>
</reference>
<dbReference type="OrthoDB" id="202197at2759"/>
<gene>
    <name evidence="5" type="ORF">NSK_007696</name>
</gene>
<dbReference type="InterPro" id="IPR020472">
    <property type="entry name" value="WD40_PAC1"/>
</dbReference>
<keyword evidence="4" id="KW-0175">Coiled coil</keyword>
<feature type="repeat" description="WD" evidence="3">
    <location>
        <begin position="198"/>
        <end position="240"/>
    </location>
</feature>
<dbReference type="AlphaFoldDB" id="A0A4D9CU98"/>
<sequence length="437" mass="47189">MLTERQKADLHVAILEYLRDEGDSLAKTAELFALETGLEAAAVPKLTGTLEKKWSAVVRLQKKLMEMEERMSVAEQELKAYRGHSHMGGTRAPAAGDDRNLPRAPAIRSFLGHRGGVTCLAMHPIFALLVSGSEDATIKTWDLESGAHELTLKGHTNGVQAVVFNRAGTLLASCSSDLSIKLWNFQSPSTAPECVRTLRGHDHTISGLAFIGPTDAQLASCSRDTTVRLWEVSTGFCQRSLVGAHTDWVRCIATSADGALLASGGSDRLVAVWALDTCAPVAVLREHSHVVEAVAFPPPGVAVKIDGNKGGSIGLGSENGEASAGLQSQGSAEEAYLVSGSRDKTIMLWNARTGQCLLRLADHENWVRSVRFHPSGQFLLSVSDDRSLRVFDIAKARCIRSLPNAHEQFVSALAQHPTLPYLATGSVNREIKLWECR</sequence>
<feature type="coiled-coil region" evidence="4">
    <location>
        <begin position="57"/>
        <end position="84"/>
    </location>
</feature>
<dbReference type="Proteomes" id="UP000355283">
    <property type="component" value="Unassembled WGS sequence"/>
</dbReference>
<dbReference type="InterPro" id="IPR037190">
    <property type="entry name" value="LIS1_N"/>
</dbReference>
<dbReference type="SUPFAM" id="SSF50978">
    <property type="entry name" value="WD40 repeat-like"/>
    <property type="match status" value="1"/>
</dbReference>
<evidence type="ECO:0000256" key="3">
    <source>
        <dbReference type="PROSITE-ProRule" id="PRU00221"/>
    </source>
</evidence>
<evidence type="ECO:0000256" key="4">
    <source>
        <dbReference type="SAM" id="Coils"/>
    </source>
</evidence>
<dbReference type="PANTHER" id="PTHR19879:SF9">
    <property type="entry name" value="TRANSCRIPTION INITIATION FACTOR TFIID SUBUNIT 5"/>
    <property type="match status" value="1"/>
</dbReference>
<organism evidence="5 6">
    <name type="scientific">Nannochloropsis salina CCMP1776</name>
    <dbReference type="NCBI Taxonomy" id="1027361"/>
    <lineage>
        <taxon>Eukaryota</taxon>
        <taxon>Sar</taxon>
        <taxon>Stramenopiles</taxon>
        <taxon>Ochrophyta</taxon>
        <taxon>Eustigmatophyceae</taxon>
        <taxon>Eustigmatales</taxon>
        <taxon>Monodopsidaceae</taxon>
        <taxon>Microchloropsis</taxon>
        <taxon>Microchloropsis salina</taxon>
    </lineage>
</organism>
<evidence type="ECO:0000256" key="1">
    <source>
        <dbReference type="ARBA" id="ARBA00022574"/>
    </source>
</evidence>
<dbReference type="InterPro" id="IPR019775">
    <property type="entry name" value="WD40_repeat_CS"/>
</dbReference>
<dbReference type="InterPro" id="IPR036322">
    <property type="entry name" value="WD40_repeat_dom_sf"/>
</dbReference>
<proteinExistence type="predicted"/>
<dbReference type="InterPro" id="IPR006594">
    <property type="entry name" value="LisH"/>
</dbReference>
<feature type="repeat" description="WD" evidence="3">
    <location>
        <begin position="360"/>
        <end position="401"/>
    </location>
</feature>
<comment type="caution">
    <text evidence="5">The sequence shown here is derived from an EMBL/GenBank/DDBJ whole genome shotgun (WGS) entry which is preliminary data.</text>
</comment>
<dbReference type="Gene3D" id="1.20.960.30">
    <property type="match status" value="1"/>
</dbReference>
<protein>
    <recommendedName>
        <fullName evidence="7">Lissencephaly-1 homolog</fullName>
    </recommendedName>
</protein>
<name>A0A4D9CU98_9STRA</name>
<feature type="repeat" description="WD" evidence="3">
    <location>
        <begin position="403"/>
        <end position="437"/>
    </location>
</feature>
<feature type="repeat" description="WD" evidence="3">
    <location>
        <begin position="152"/>
        <end position="193"/>
    </location>
</feature>
<dbReference type="SUPFAM" id="SSF109925">
    <property type="entry name" value="Lissencephaly-1 protein (Lis-1, PAF-AH alpha) N-terminal domain"/>
    <property type="match status" value="1"/>
</dbReference>
<feature type="repeat" description="WD" evidence="3">
    <location>
        <begin position="242"/>
        <end position="283"/>
    </location>
</feature>
<dbReference type="Pfam" id="PF00400">
    <property type="entry name" value="WD40"/>
    <property type="match status" value="7"/>
</dbReference>
<evidence type="ECO:0000313" key="5">
    <source>
        <dbReference type="EMBL" id="TFJ81053.1"/>
    </source>
</evidence>
<dbReference type="SMART" id="SM00320">
    <property type="entry name" value="WD40"/>
    <property type="match status" value="7"/>
</dbReference>
<dbReference type="PROSITE" id="PS50294">
    <property type="entry name" value="WD_REPEATS_REGION"/>
    <property type="match status" value="6"/>
</dbReference>
<dbReference type="PRINTS" id="PR00320">
    <property type="entry name" value="GPROTEINBRPT"/>
</dbReference>
<keyword evidence="2" id="KW-0677">Repeat</keyword>
<accession>A0A4D9CU98</accession>
<keyword evidence="1 3" id="KW-0853">WD repeat</keyword>
<dbReference type="EMBL" id="SDOX01000145">
    <property type="protein sequence ID" value="TFJ81053.1"/>
    <property type="molecule type" value="Genomic_DNA"/>
</dbReference>
<dbReference type="PROSITE" id="PS00678">
    <property type="entry name" value="WD_REPEATS_1"/>
    <property type="match status" value="5"/>
</dbReference>
<dbReference type="PROSITE" id="PS50896">
    <property type="entry name" value="LISH"/>
    <property type="match status" value="1"/>
</dbReference>
<evidence type="ECO:0000256" key="2">
    <source>
        <dbReference type="ARBA" id="ARBA00022737"/>
    </source>
</evidence>
<feature type="repeat" description="WD" evidence="3">
    <location>
        <begin position="110"/>
        <end position="151"/>
    </location>
</feature>
<dbReference type="Gene3D" id="2.130.10.10">
    <property type="entry name" value="YVTN repeat-like/Quinoprotein amine dehydrogenase"/>
    <property type="match status" value="1"/>
</dbReference>
<evidence type="ECO:0008006" key="7">
    <source>
        <dbReference type="Google" id="ProtNLM"/>
    </source>
</evidence>
<feature type="repeat" description="WD" evidence="3">
    <location>
        <begin position="336"/>
        <end position="359"/>
    </location>
</feature>
<dbReference type="PANTHER" id="PTHR19879">
    <property type="entry name" value="TRANSCRIPTION INITIATION FACTOR TFIID"/>
    <property type="match status" value="1"/>
</dbReference>
<dbReference type="InterPro" id="IPR001680">
    <property type="entry name" value="WD40_rpt"/>
</dbReference>
<dbReference type="InterPro" id="IPR015943">
    <property type="entry name" value="WD40/YVTN_repeat-like_dom_sf"/>
</dbReference>
<dbReference type="PROSITE" id="PS50082">
    <property type="entry name" value="WD_REPEATS_2"/>
    <property type="match status" value="7"/>
</dbReference>
<dbReference type="CDD" id="cd00200">
    <property type="entry name" value="WD40"/>
    <property type="match status" value="1"/>
</dbReference>
<evidence type="ECO:0000313" key="6">
    <source>
        <dbReference type="Proteomes" id="UP000355283"/>
    </source>
</evidence>
<keyword evidence="6" id="KW-1185">Reference proteome</keyword>